<evidence type="ECO:0000313" key="12">
    <source>
        <dbReference type="EMBL" id="VWL84887.1"/>
    </source>
</evidence>
<dbReference type="Pfam" id="PF00691">
    <property type="entry name" value="OmpA"/>
    <property type="match status" value="1"/>
</dbReference>
<feature type="chain" id="PRO_5026244387" evidence="10">
    <location>
        <begin position="26"/>
        <end position="279"/>
    </location>
</feature>
<dbReference type="Pfam" id="PF03895">
    <property type="entry name" value="YadA_anchor"/>
    <property type="match status" value="1"/>
</dbReference>
<dbReference type="InterPro" id="IPR006665">
    <property type="entry name" value="OmpA-like"/>
</dbReference>
<dbReference type="AlphaFoldDB" id="A0A6I8MBT5"/>
<gene>
    <name evidence="12" type="ORF">OMES3154_00144</name>
</gene>
<keyword evidence="7" id="KW-0998">Cell outer membrane</keyword>
<evidence type="ECO:0000313" key="13">
    <source>
        <dbReference type="Proteomes" id="UP000419017"/>
    </source>
</evidence>
<dbReference type="Proteomes" id="UP000419017">
    <property type="component" value="Unassembled WGS sequence"/>
</dbReference>
<dbReference type="PROSITE" id="PS51123">
    <property type="entry name" value="OMPA_2"/>
    <property type="match status" value="1"/>
</dbReference>
<keyword evidence="13" id="KW-1185">Reference proteome</keyword>
<evidence type="ECO:0000256" key="2">
    <source>
        <dbReference type="ARBA" id="ARBA00004442"/>
    </source>
</evidence>
<reference evidence="12 13" key="1">
    <citation type="submission" date="2019-10" db="EMBL/GenBank/DDBJ databases">
        <authorList>
            <person name="Blom J."/>
        </authorList>
    </citation>
    <scope>NUCLEOTIDE SEQUENCE [LARGE SCALE GENOMIC DNA]</scope>
    <source>
        <strain evidence="12 13">ES3154-GLU</strain>
    </source>
</reference>
<dbReference type="SUPFAM" id="SSF103088">
    <property type="entry name" value="OmpA-like"/>
    <property type="match status" value="1"/>
</dbReference>
<protein>
    <submittedName>
        <fullName evidence="12">OmpA/MotB domain-containing protein</fullName>
    </submittedName>
</protein>
<evidence type="ECO:0000256" key="4">
    <source>
        <dbReference type="ARBA" id="ARBA00022692"/>
    </source>
</evidence>
<dbReference type="Gene3D" id="3.30.1300.30">
    <property type="entry name" value="GSPII I/J protein-like"/>
    <property type="match status" value="1"/>
</dbReference>
<dbReference type="Gene3D" id="3.30.1330.60">
    <property type="entry name" value="OmpA-like domain"/>
    <property type="match status" value="1"/>
</dbReference>
<dbReference type="InterPro" id="IPR050330">
    <property type="entry name" value="Bact_OuterMem_StrucFunc"/>
</dbReference>
<dbReference type="CDD" id="cd07185">
    <property type="entry name" value="OmpA_C-like"/>
    <property type="match status" value="1"/>
</dbReference>
<dbReference type="SUPFAM" id="SSF54523">
    <property type="entry name" value="Pili subunits"/>
    <property type="match status" value="1"/>
</dbReference>
<keyword evidence="9" id="KW-0175">Coiled coil</keyword>
<feature type="coiled-coil region" evidence="9">
    <location>
        <begin position="136"/>
        <end position="170"/>
    </location>
</feature>
<evidence type="ECO:0000256" key="10">
    <source>
        <dbReference type="SAM" id="SignalP"/>
    </source>
</evidence>
<accession>A0A6I8MBT5</accession>
<keyword evidence="5 10" id="KW-0732">Signal</keyword>
<dbReference type="InterPro" id="IPR045584">
    <property type="entry name" value="Pilin-like"/>
</dbReference>
<dbReference type="InterPro" id="IPR005594">
    <property type="entry name" value="YadA_C"/>
</dbReference>
<evidence type="ECO:0000256" key="7">
    <source>
        <dbReference type="ARBA" id="ARBA00023237"/>
    </source>
</evidence>
<comment type="subcellular location">
    <subcellularLocation>
        <location evidence="2">Cell outer membrane</location>
    </subcellularLocation>
    <subcellularLocation>
        <location evidence="1">Cell surface</location>
    </subcellularLocation>
</comment>
<evidence type="ECO:0000256" key="8">
    <source>
        <dbReference type="PROSITE-ProRule" id="PRU00473"/>
    </source>
</evidence>
<sequence length="279" mass="30964">MKKGFMTGLFSILTANLMISNFTYANIQDNEIKLKHLSKEVTDFIDKTDKNNGGVASLVAQANIPQVAGDKKFSVGAGVSYYDKNGGVALGLSGQDKNRRVIYKATAGVSFNGSFSIGAGINYNFGKTNEEKTDELEDVYAKLNAMGDEVKKIEAENVELSKKLPKKEIKYIISDFDLDKSDVKKMQKEKLESVVELINTNYADGTVEITGFTDRAYYEQYNLDLGLRRAKNAKEMLMNLGLSKDAKILIRSKAFNEISDGTPADLRRVEIKISDTIIY</sequence>
<evidence type="ECO:0000256" key="5">
    <source>
        <dbReference type="ARBA" id="ARBA00022729"/>
    </source>
</evidence>
<dbReference type="PANTHER" id="PTHR30329:SF21">
    <property type="entry name" value="LIPOPROTEIN YIAD-RELATED"/>
    <property type="match status" value="1"/>
</dbReference>
<dbReference type="InterPro" id="IPR006664">
    <property type="entry name" value="OMP_bac"/>
</dbReference>
<dbReference type="RefSeq" id="WP_156682937.1">
    <property type="nucleotide sequence ID" value="NZ_CABWIB010000001.1"/>
</dbReference>
<dbReference type="PANTHER" id="PTHR30329">
    <property type="entry name" value="STATOR ELEMENT OF FLAGELLAR MOTOR COMPLEX"/>
    <property type="match status" value="1"/>
</dbReference>
<name>A0A6I8MBT5_9FUSO</name>
<dbReference type="GO" id="GO:0009279">
    <property type="term" value="C:cell outer membrane"/>
    <property type="evidence" value="ECO:0007669"/>
    <property type="project" value="UniProtKB-SubCell"/>
</dbReference>
<evidence type="ECO:0000256" key="1">
    <source>
        <dbReference type="ARBA" id="ARBA00004241"/>
    </source>
</evidence>
<dbReference type="GO" id="GO:0009986">
    <property type="term" value="C:cell surface"/>
    <property type="evidence" value="ECO:0007669"/>
    <property type="project" value="UniProtKB-SubCell"/>
</dbReference>
<keyword evidence="4" id="KW-0812">Transmembrane</keyword>
<evidence type="ECO:0000256" key="6">
    <source>
        <dbReference type="ARBA" id="ARBA00023136"/>
    </source>
</evidence>
<proteinExistence type="predicted"/>
<dbReference type="PRINTS" id="PR01021">
    <property type="entry name" value="OMPADOMAIN"/>
</dbReference>
<evidence type="ECO:0000259" key="11">
    <source>
        <dbReference type="PROSITE" id="PS51123"/>
    </source>
</evidence>
<evidence type="ECO:0000256" key="3">
    <source>
        <dbReference type="ARBA" id="ARBA00022452"/>
    </source>
</evidence>
<evidence type="ECO:0000256" key="9">
    <source>
        <dbReference type="SAM" id="Coils"/>
    </source>
</evidence>
<feature type="signal peptide" evidence="10">
    <location>
        <begin position="1"/>
        <end position="25"/>
    </location>
</feature>
<feature type="domain" description="OmpA-like" evidence="11">
    <location>
        <begin position="165"/>
        <end position="277"/>
    </location>
</feature>
<dbReference type="EMBL" id="CABWIB010000001">
    <property type="protein sequence ID" value="VWL84887.1"/>
    <property type="molecule type" value="Genomic_DNA"/>
</dbReference>
<dbReference type="InterPro" id="IPR036737">
    <property type="entry name" value="OmpA-like_sf"/>
</dbReference>
<keyword evidence="3" id="KW-1134">Transmembrane beta strand</keyword>
<keyword evidence="6 8" id="KW-0472">Membrane</keyword>
<organism evidence="12 13">
    <name type="scientific">Oceanivirga miroungae</name>
    <dbReference type="NCBI Taxonomy" id="1130046"/>
    <lineage>
        <taxon>Bacteria</taxon>
        <taxon>Fusobacteriati</taxon>
        <taxon>Fusobacteriota</taxon>
        <taxon>Fusobacteriia</taxon>
        <taxon>Fusobacteriales</taxon>
        <taxon>Leptotrichiaceae</taxon>
        <taxon>Oceanivirga</taxon>
    </lineage>
</organism>